<keyword evidence="1" id="KW-1133">Transmembrane helix</keyword>
<dbReference type="PANTHER" id="PTHR47495">
    <property type="entry name" value="ALDEHYDE DEHYDROGENASE"/>
    <property type="match status" value="1"/>
</dbReference>
<dbReference type="SUPFAM" id="SSF56003">
    <property type="entry name" value="Molybdenum cofactor-binding domain"/>
    <property type="match status" value="2"/>
</dbReference>
<evidence type="ECO:0000259" key="2">
    <source>
        <dbReference type="SMART" id="SM01008"/>
    </source>
</evidence>
<dbReference type="PIRSF" id="PIRSF036389">
    <property type="entry name" value="IOR_B"/>
    <property type="match status" value="1"/>
</dbReference>
<keyword evidence="1" id="KW-0472">Membrane</keyword>
<feature type="domain" description="Aldehyde oxidase/xanthine dehydrogenase a/b hammerhead" evidence="2">
    <location>
        <begin position="262"/>
        <end position="350"/>
    </location>
</feature>
<dbReference type="InterPro" id="IPR012368">
    <property type="entry name" value="OxRdtase_Mopterin-bd_su_IorB"/>
</dbReference>
<comment type="caution">
    <text evidence="3">The sequence shown here is derived from an EMBL/GenBank/DDBJ whole genome shotgun (WGS) entry which is preliminary data.</text>
</comment>
<dbReference type="Pfam" id="PF20256">
    <property type="entry name" value="MoCoBD_2"/>
    <property type="match status" value="2"/>
</dbReference>
<dbReference type="EMBL" id="JANUHA010000006">
    <property type="protein sequence ID" value="MCS0596897.1"/>
    <property type="molecule type" value="Genomic_DNA"/>
</dbReference>
<evidence type="ECO:0000256" key="1">
    <source>
        <dbReference type="SAM" id="Phobius"/>
    </source>
</evidence>
<protein>
    <submittedName>
        <fullName evidence="3">Molybdopterin-dependent oxidoreductase</fullName>
    </submittedName>
</protein>
<evidence type="ECO:0000313" key="3">
    <source>
        <dbReference type="EMBL" id="MCS0596897.1"/>
    </source>
</evidence>
<sequence length="777" mass="82387">MKRAAPNETQQAKPEEGLGLKGRTRRKYLVGGLLGGAALLVGWGVQPPRQRLHTGEPLPVAKGTVALNGWVAVKQDGTVSVVVPRSEMGQGVHTALLTLVAEELDVALESVRVAQAPIDPIFANLTVLRENLPFHPDDTGQLRQGAQWMMAKLGRELGIMFTGGSTSVKDAWTPMREAGAVARAMLLKAAAEQWKAPVAKLRTEDGFVLHPDGRRLGYGALALDAARVGEGIDGTDVRLKEPRDFRLIGKPLRRVDSHVKSTGAARFGIDARPPGMVYAAVKMAPMVGATLAAFDASAVRRMAGVQAVVPVPGTPGDLTGAGAGVAVVAGSWWQARQAANALPVTWNEGAHARLSTETLFESFARALDEEGGFAYHEAGSQDVTGAAVTVSAEYRAPYLAHAAMEPINCTAQVVDGKVRLWVSTQVPSVAVDVAARVAGVAREDVAIEVMLLGGGFGRRLEADMVAQAVTVAISLQGKPVQLIWSREDDTTHDVYRPAALARYKAHLDAKGNILAWDARSAGGAIGHQYFPRNLGLPGLGPDKTTAEGAYDMQYGIANQCIAHVIVDSPVPLGYWRSVGHSHNAFFKETFVEELAHAAGRDSVEFRRSLLQEHPRALAVLDAAVARAGQPEEGRAHGVALHRSFGTTVAQVAEVSVREGTIRVHRVVCAIDCGLVVNPNIVAQQVESGVVYGLSAALHGEITLKDGKVEQSNFGDYSVLRMSEAPEVETIIMPSSAHPEGVGEPAVPPVAPAVAAAVFRLTGQRLRSLPLRLSSSSQ</sequence>
<dbReference type="RefSeq" id="WP_258827925.1">
    <property type="nucleotide sequence ID" value="NZ_JANUHA010000006.1"/>
</dbReference>
<keyword evidence="4" id="KW-1185">Reference proteome</keyword>
<evidence type="ECO:0000313" key="4">
    <source>
        <dbReference type="Proteomes" id="UP001206572"/>
    </source>
</evidence>
<keyword evidence="1" id="KW-0812">Transmembrane</keyword>
<proteinExistence type="predicted"/>
<dbReference type="InterPro" id="IPR052516">
    <property type="entry name" value="N-heterocyclic_Hydroxylase"/>
</dbReference>
<dbReference type="PANTHER" id="PTHR47495:SF2">
    <property type="entry name" value="ALDEHYDE DEHYDROGENASE"/>
    <property type="match status" value="1"/>
</dbReference>
<dbReference type="InterPro" id="IPR000674">
    <property type="entry name" value="Ald_Oxase/Xan_DH_a/b"/>
</dbReference>
<reference evidence="3 4" key="1">
    <citation type="submission" date="2022-08" db="EMBL/GenBank/DDBJ databases">
        <title>Reclassification of Massilia species as members of the genera Telluria, Duganella, Pseudoduganella, Mokoshia gen. nov. and Zemynaea gen. nov. using orthogonal and non-orthogonal genome-based approaches.</title>
        <authorList>
            <person name="Bowman J.P."/>
        </authorList>
    </citation>
    <scope>NUCLEOTIDE SEQUENCE [LARGE SCALE GENOMIC DNA]</scope>
    <source>
        <strain evidence="3 4">JCM 31661</strain>
    </source>
</reference>
<dbReference type="Gene3D" id="3.90.1170.50">
    <property type="entry name" value="Aldehyde oxidase/xanthine dehydrogenase, a/b hammerhead"/>
    <property type="match status" value="1"/>
</dbReference>
<dbReference type="InterPro" id="IPR008274">
    <property type="entry name" value="AldOxase/xan_DH_MoCoBD1"/>
</dbReference>
<dbReference type="InterPro" id="IPR037165">
    <property type="entry name" value="AldOxase/xan_DH_Mopterin-bd_sf"/>
</dbReference>
<gene>
    <name evidence="3" type="ORF">NX780_11095</name>
</gene>
<accession>A0ABT2AKZ0</accession>
<dbReference type="InterPro" id="IPR046867">
    <property type="entry name" value="AldOxase/xan_DH_MoCoBD2"/>
</dbReference>
<name>A0ABT2AKZ0_9BURK</name>
<feature type="transmembrane region" description="Helical" evidence="1">
    <location>
        <begin position="28"/>
        <end position="45"/>
    </location>
</feature>
<dbReference type="Proteomes" id="UP001206572">
    <property type="component" value="Unassembled WGS sequence"/>
</dbReference>
<dbReference type="Pfam" id="PF02738">
    <property type="entry name" value="MoCoBD_1"/>
    <property type="match status" value="1"/>
</dbReference>
<organism evidence="3 4">
    <name type="scientific">Massilia agri</name>
    <dbReference type="NCBI Taxonomy" id="1886785"/>
    <lineage>
        <taxon>Bacteria</taxon>
        <taxon>Pseudomonadati</taxon>
        <taxon>Pseudomonadota</taxon>
        <taxon>Betaproteobacteria</taxon>
        <taxon>Burkholderiales</taxon>
        <taxon>Oxalobacteraceae</taxon>
        <taxon>Telluria group</taxon>
        <taxon>Massilia</taxon>
    </lineage>
</organism>
<dbReference type="Gene3D" id="3.30.365.10">
    <property type="entry name" value="Aldehyde oxidase/xanthine dehydrogenase, molybdopterin binding domain"/>
    <property type="match status" value="4"/>
</dbReference>
<dbReference type="SMART" id="SM01008">
    <property type="entry name" value="Ald_Xan_dh_C"/>
    <property type="match status" value="1"/>
</dbReference>